<dbReference type="PANTHER" id="PTHR11076">
    <property type="entry name" value="DNA REPAIR POLYMERASE UMUC / TRANSFERASE FAMILY MEMBER"/>
    <property type="match status" value="1"/>
</dbReference>
<dbReference type="CDD" id="cd01700">
    <property type="entry name" value="PolY_Pol_V_umuC"/>
    <property type="match status" value="1"/>
</dbReference>
<dbReference type="SUPFAM" id="SSF56672">
    <property type="entry name" value="DNA/RNA polymerases"/>
    <property type="match status" value="1"/>
</dbReference>
<dbReference type="Gene3D" id="1.10.150.20">
    <property type="entry name" value="5' to 3' exonuclease, C-terminal subdomain"/>
    <property type="match status" value="1"/>
</dbReference>
<comment type="caution">
    <text evidence="7">The sequence shown here is derived from an EMBL/GenBank/DDBJ whole genome shotgun (WGS) entry which is preliminary data.</text>
</comment>
<keyword evidence="3" id="KW-0548">Nucleotidyltransferase</keyword>
<comment type="similarity">
    <text evidence="1">Belongs to the DNA polymerase type-Y family.</text>
</comment>
<gene>
    <name evidence="7" type="ORF">FC08_GL000098</name>
</gene>
<dbReference type="Pfam" id="PF00817">
    <property type="entry name" value="IMS"/>
    <property type="match status" value="1"/>
</dbReference>
<keyword evidence="2" id="KW-0515">Mutator protein</keyword>
<dbReference type="InterPro" id="IPR043502">
    <property type="entry name" value="DNA/RNA_pol_sf"/>
</dbReference>
<dbReference type="InterPro" id="IPR017961">
    <property type="entry name" value="DNA_pol_Y-fam_little_finger"/>
</dbReference>
<feature type="domain" description="UmuC" evidence="6">
    <location>
        <begin position="12"/>
        <end position="204"/>
    </location>
</feature>
<dbReference type="EMBL" id="AZDL01000103">
    <property type="protein sequence ID" value="KRK87510.1"/>
    <property type="molecule type" value="Genomic_DNA"/>
</dbReference>
<proteinExistence type="inferred from homology"/>
<keyword evidence="5" id="KW-0239">DNA-directed DNA polymerase</keyword>
<dbReference type="GO" id="GO:0009432">
    <property type="term" value="P:SOS response"/>
    <property type="evidence" value="ECO:0007669"/>
    <property type="project" value="TreeGrafter"/>
</dbReference>
<dbReference type="InterPro" id="IPR024728">
    <property type="entry name" value="PolY_HhH_motif"/>
</dbReference>
<keyword evidence="4" id="KW-0235">DNA replication</keyword>
<dbReference type="GO" id="GO:0006260">
    <property type="term" value="P:DNA replication"/>
    <property type="evidence" value="ECO:0007669"/>
    <property type="project" value="UniProtKB-KW"/>
</dbReference>
<organism evidence="7 8">
    <name type="scientific">Latilactobacillus curvatus JCM 1096 = DSM 20019</name>
    <dbReference type="NCBI Taxonomy" id="1293592"/>
    <lineage>
        <taxon>Bacteria</taxon>
        <taxon>Bacillati</taxon>
        <taxon>Bacillota</taxon>
        <taxon>Bacilli</taxon>
        <taxon>Lactobacillales</taxon>
        <taxon>Lactobacillaceae</taxon>
        <taxon>Latilactobacillus</taxon>
    </lineage>
</organism>
<dbReference type="GO" id="GO:0005829">
    <property type="term" value="C:cytosol"/>
    <property type="evidence" value="ECO:0007669"/>
    <property type="project" value="TreeGrafter"/>
</dbReference>
<dbReference type="Pfam" id="PF11798">
    <property type="entry name" value="IMS_HHH"/>
    <property type="match status" value="1"/>
</dbReference>
<dbReference type="InterPro" id="IPR050116">
    <property type="entry name" value="DNA_polymerase-Y"/>
</dbReference>
<evidence type="ECO:0000256" key="3">
    <source>
        <dbReference type="ARBA" id="ARBA00022695"/>
    </source>
</evidence>
<dbReference type="InterPro" id="IPR001126">
    <property type="entry name" value="UmuC"/>
</dbReference>
<dbReference type="PROSITE" id="PS50173">
    <property type="entry name" value="UMUC"/>
    <property type="match status" value="1"/>
</dbReference>
<dbReference type="InterPro" id="IPR036775">
    <property type="entry name" value="DNA_pol_Y-fam_lit_finger_sf"/>
</dbReference>
<reference evidence="7 8" key="1">
    <citation type="journal article" date="2015" name="Genome Announc.">
        <title>Expanding the biotechnology potential of lactobacilli through comparative genomics of 213 strains and associated genera.</title>
        <authorList>
            <person name="Sun Z."/>
            <person name="Harris H.M."/>
            <person name="McCann A."/>
            <person name="Guo C."/>
            <person name="Argimon S."/>
            <person name="Zhang W."/>
            <person name="Yang X."/>
            <person name="Jeffery I.B."/>
            <person name="Cooney J.C."/>
            <person name="Kagawa T.F."/>
            <person name="Liu W."/>
            <person name="Song Y."/>
            <person name="Salvetti E."/>
            <person name="Wrobel A."/>
            <person name="Rasinkangas P."/>
            <person name="Parkhill J."/>
            <person name="Rea M.C."/>
            <person name="O'Sullivan O."/>
            <person name="Ritari J."/>
            <person name="Douillard F.P."/>
            <person name="Paul Ross R."/>
            <person name="Yang R."/>
            <person name="Briner A.E."/>
            <person name="Felis G.E."/>
            <person name="de Vos W.M."/>
            <person name="Barrangou R."/>
            <person name="Klaenhammer T.R."/>
            <person name="Caufield P.W."/>
            <person name="Cui Y."/>
            <person name="Zhang H."/>
            <person name="O'Toole P.W."/>
        </authorList>
    </citation>
    <scope>NUCLEOTIDE SEQUENCE [LARGE SCALE GENOMIC DNA]</scope>
    <source>
        <strain evidence="7 8">DSM 20019</strain>
    </source>
</reference>
<dbReference type="Gene3D" id="3.40.1170.60">
    <property type="match status" value="1"/>
</dbReference>
<dbReference type="Gene3D" id="3.30.70.270">
    <property type="match status" value="1"/>
</dbReference>
<evidence type="ECO:0000259" key="6">
    <source>
        <dbReference type="PROSITE" id="PS50173"/>
    </source>
</evidence>
<evidence type="ECO:0000313" key="8">
    <source>
        <dbReference type="Proteomes" id="UP000050828"/>
    </source>
</evidence>
<dbReference type="GO" id="GO:0003684">
    <property type="term" value="F:damaged DNA binding"/>
    <property type="evidence" value="ECO:0007669"/>
    <property type="project" value="InterPro"/>
</dbReference>
<evidence type="ECO:0000256" key="1">
    <source>
        <dbReference type="ARBA" id="ARBA00010945"/>
    </source>
</evidence>
<evidence type="ECO:0000256" key="4">
    <source>
        <dbReference type="ARBA" id="ARBA00022705"/>
    </source>
</evidence>
<accession>A0AAJ0PBN1</accession>
<dbReference type="GO" id="GO:0042276">
    <property type="term" value="P:error-prone translesion synthesis"/>
    <property type="evidence" value="ECO:0007669"/>
    <property type="project" value="TreeGrafter"/>
</dbReference>
<dbReference type="Pfam" id="PF11799">
    <property type="entry name" value="IMS_C"/>
    <property type="match status" value="1"/>
</dbReference>
<name>A0AAJ0PBN1_LATCU</name>
<sequence>MYDYQNELRRVILMIDSKSFYASVEAVRLKLNPLKAILVVMSTEKNTGSGLVLAASPMAKKLFGISNVTRARDVPIHDKRLIIEPPKMNLYIQVNQKINRIFQQFTAEEDIQPYSIDESLLDVTDSWQLFGATPYEVARKIQLAVKKETGIYLTVGIGDNPLLAKLALDLEAKRNHSLIAEWHYEDVPDKLWPVTQLDDVWSIGHRTAEKLNQKHIHSMYDIAHTNPYRLKQEMGVMGAQLFAFSWGIDRAVVRHKYKAKEKSYGNSQVLPRDYFIQAEIEVVIREIAEQVAARLRAHHKATTVISLGIGFSFAAKEDASRGGFGRSMKIDATNANQQLTKHAIQLFREEWQHESIRHISIACSNLVDDSAEQLDMFDTQFINLKKQKLDSTVDEIRKRYGFTSVVKLSSKVKGATAIERAGLVGGHAGGNAYE</sequence>
<dbReference type="Gene3D" id="3.30.1490.100">
    <property type="entry name" value="DNA polymerase, Y-family, little finger domain"/>
    <property type="match status" value="1"/>
</dbReference>
<dbReference type="AlphaFoldDB" id="A0AAJ0PBN1"/>
<protein>
    <submittedName>
        <fullName evidence="7">ImpB mucB samB family protein</fullName>
    </submittedName>
</protein>
<keyword evidence="5" id="KW-0808">Transferase</keyword>
<dbReference type="GO" id="GO:0006281">
    <property type="term" value="P:DNA repair"/>
    <property type="evidence" value="ECO:0007669"/>
    <property type="project" value="InterPro"/>
</dbReference>
<dbReference type="SUPFAM" id="SSF100879">
    <property type="entry name" value="Lesion bypass DNA polymerase (Y-family), little finger domain"/>
    <property type="match status" value="1"/>
</dbReference>
<evidence type="ECO:0000313" key="7">
    <source>
        <dbReference type="EMBL" id="KRK87510.1"/>
    </source>
</evidence>
<dbReference type="GO" id="GO:0003887">
    <property type="term" value="F:DNA-directed DNA polymerase activity"/>
    <property type="evidence" value="ECO:0007669"/>
    <property type="project" value="UniProtKB-KW"/>
</dbReference>
<evidence type="ECO:0000256" key="2">
    <source>
        <dbReference type="ARBA" id="ARBA00022457"/>
    </source>
</evidence>
<dbReference type="PANTHER" id="PTHR11076:SF35">
    <property type="entry name" value="DNA REPAIR PROTEIN HOMOLOG YOBH"/>
    <property type="match status" value="1"/>
</dbReference>
<evidence type="ECO:0000256" key="5">
    <source>
        <dbReference type="ARBA" id="ARBA00022932"/>
    </source>
</evidence>
<dbReference type="Proteomes" id="UP000050828">
    <property type="component" value="Unassembled WGS sequence"/>
</dbReference>
<dbReference type="InterPro" id="IPR043128">
    <property type="entry name" value="Rev_trsase/Diguanyl_cyclase"/>
</dbReference>